<keyword evidence="1" id="KW-0812">Transmembrane</keyword>
<keyword evidence="1" id="KW-0472">Membrane</keyword>
<sequence length="209" mass="24033">MFTFGIRKMYFKIEDQNRWFAVIFSGIYEAYSSVVIEFPITTFSVYYAAVCCQIWNKILNFSRRINKYSGINNDEVLSSYLHIKHVASFIDDKLSFFMFCTVAFTSINLYMAIYAILHMKPSSTFPPIRLTLLLNNIICFIVTTVAASLVSEASVLASAKARELSFNPSQKFLSCIDREISLTVWKIVPIRRSFPDQYVRDNSHLCSAI</sequence>
<name>A0AAV4ND91_CAEEX</name>
<feature type="transmembrane region" description="Helical" evidence="1">
    <location>
        <begin position="94"/>
        <end position="116"/>
    </location>
</feature>
<comment type="caution">
    <text evidence="2">The sequence shown here is derived from an EMBL/GenBank/DDBJ whole genome shotgun (WGS) entry which is preliminary data.</text>
</comment>
<evidence type="ECO:0000256" key="1">
    <source>
        <dbReference type="SAM" id="Phobius"/>
    </source>
</evidence>
<accession>A0AAV4ND91</accession>
<protein>
    <submittedName>
        <fullName evidence="2">Uncharacterized protein</fullName>
    </submittedName>
</protein>
<gene>
    <name evidence="2" type="ORF">CEXT_626771</name>
</gene>
<feature type="transmembrane region" description="Helical" evidence="1">
    <location>
        <begin position="128"/>
        <end position="150"/>
    </location>
</feature>
<dbReference type="Proteomes" id="UP001054945">
    <property type="component" value="Unassembled WGS sequence"/>
</dbReference>
<reference evidence="2 3" key="1">
    <citation type="submission" date="2021-06" db="EMBL/GenBank/DDBJ databases">
        <title>Caerostris extrusa draft genome.</title>
        <authorList>
            <person name="Kono N."/>
            <person name="Arakawa K."/>
        </authorList>
    </citation>
    <scope>NUCLEOTIDE SEQUENCE [LARGE SCALE GENOMIC DNA]</scope>
</reference>
<keyword evidence="3" id="KW-1185">Reference proteome</keyword>
<keyword evidence="1" id="KW-1133">Transmembrane helix</keyword>
<dbReference type="EMBL" id="BPLR01003269">
    <property type="protein sequence ID" value="GIX82792.1"/>
    <property type="molecule type" value="Genomic_DNA"/>
</dbReference>
<evidence type="ECO:0000313" key="2">
    <source>
        <dbReference type="EMBL" id="GIX82792.1"/>
    </source>
</evidence>
<proteinExistence type="predicted"/>
<evidence type="ECO:0000313" key="3">
    <source>
        <dbReference type="Proteomes" id="UP001054945"/>
    </source>
</evidence>
<dbReference type="AlphaFoldDB" id="A0AAV4ND91"/>
<organism evidence="2 3">
    <name type="scientific">Caerostris extrusa</name>
    <name type="common">Bark spider</name>
    <name type="synonym">Caerostris bankana</name>
    <dbReference type="NCBI Taxonomy" id="172846"/>
    <lineage>
        <taxon>Eukaryota</taxon>
        <taxon>Metazoa</taxon>
        <taxon>Ecdysozoa</taxon>
        <taxon>Arthropoda</taxon>
        <taxon>Chelicerata</taxon>
        <taxon>Arachnida</taxon>
        <taxon>Araneae</taxon>
        <taxon>Araneomorphae</taxon>
        <taxon>Entelegynae</taxon>
        <taxon>Araneoidea</taxon>
        <taxon>Araneidae</taxon>
        <taxon>Caerostris</taxon>
    </lineage>
</organism>